<feature type="compositionally biased region" description="Pro residues" evidence="7">
    <location>
        <begin position="35"/>
        <end position="46"/>
    </location>
</feature>
<dbReference type="GO" id="GO:0046872">
    <property type="term" value="F:metal ion binding"/>
    <property type="evidence" value="ECO:0007669"/>
    <property type="project" value="UniProtKB-KW"/>
</dbReference>
<dbReference type="AlphaFoldDB" id="A0A0L6UWG3"/>
<evidence type="ECO:0000256" key="7">
    <source>
        <dbReference type="SAM" id="MobiDB-lite"/>
    </source>
</evidence>
<feature type="domain" description="TauD/TfdA-like" evidence="8">
    <location>
        <begin position="221"/>
        <end position="468"/>
    </location>
</feature>
<dbReference type="InterPro" id="IPR038492">
    <property type="entry name" value="GBBH-like_N_sf"/>
</dbReference>
<feature type="compositionally biased region" description="Polar residues" evidence="7">
    <location>
        <begin position="18"/>
        <end position="27"/>
    </location>
</feature>
<dbReference type="InterPro" id="IPR042098">
    <property type="entry name" value="TauD-like_sf"/>
</dbReference>
<dbReference type="Proteomes" id="UP000037035">
    <property type="component" value="Unassembled WGS sequence"/>
</dbReference>
<dbReference type="STRING" id="27349.A0A0L6UWG3"/>
<comment type="cofactor">
    <cofactor evidence="1">
        <name>Fe(2+)</name>
        <dbReference type="ChEBI" id="CHEBI:29033"/>
    </cofactor>
</comment>
<evidence type="ECO:0000256" key="3">
    <source>
        <dbReference type="ARBA" id="ARBA00022723"/>
    </source>
</evidence>
<keyword evidence="6" id="KW-0408">Iron</keyword>
<dbReference type="OrthoDB" id="406634at2759"/>
<protein>
    <recommendedName>
        <fullName evidence="8">TauD/TfdA-like domain-containing protein</fullName>
    </recommendedName>
</protein>
<keyword evidence="5" id="KW-0560">Oxidoreductase</keyword>
<dbReference type="GO" id="GO:0051213">
    <property type="term" value="F:dioxygenase activity"/>
    <property type="evidence" value="ECO:0007669"/>
    <property type="project" value="UniProtKB-KW"/>
</dbReference>
<dbReference type="PANTHER" id="PTHR10696:SF25">
    <property type="entry name" value="OXIDOREDUCTASE AIM17-RELATED"/>
    <property type="match status" value="1"/>
</dbReference>
<evidence type="ECO:0000256" key="1">
    <source>
        <dbReference type="ARBA" id="ARBA00001954"/>
    </source>
</evidence>
<sequence length="484" mass="55316">MNRLSILKTCLKQTKGYVSQSTSSPANILNGPVHPLTPPEPPPRPASSPEARKTKQQPPLVVKHNFKEKSLKINSPSLGISNLVIPYLWLRDACQEAHSVHTSTKQKLFKTSDIPLDIHPTKTTILDHHPETELLLTWSHSLINQNPPESSRFKLSFLKHLDQPSQWEHLRQKTNLLTPVLWVSKPARSLGGHNNKDVRMNKIHELQEQGRLFINYQALKIDPKIQKMALERLNSLGLVFFDKLDPNPDGQQPQNESELAFLLKSLNLDIRRTFYGDLWDVVSRGNEAKNVANTNLPLDFHMDLLHFENPPRFQFLHCLKNEVEGGRSGFLDAYSVVSQLLLSQPEAFRTLASVPIGFEYQNDNHHTFYRHPTIELQPQTSIDRLIRRPAELLDALVAVNYSPPFQAPLILPHHHRPETLPKLVAALDTFAVGFDNRRILHSRSAFHPFNNDNNNKNQNVVHRWLKGAYVDGDSVWDRIRVLNA</sequence>
<reference evidence="9 10" key="1">
    <citation type="submission" date="2015-08" db="EMBL/GenBank/DDBJ databases">
        <title>Next Generation Sequencing and Analysis of the Genome of Puccinia sorghi L Schw, the Causal Agent of Maize Common Rust.</title>
        <authorList>
            <person name="Rochi L."/>
            <person name="Burguener G."/>
            <person name="Darino M."/>
            <person name="Turjanski A."/>
            <person name="Kreff E."/>
            <person name="Dieguez M.J."/>
            <person name="Sacco F."/>
        </authorList>
    </citation>
    <scope>NUCLEOTIDE SEQUENCE [LARGE SCALE GENOMIC DNA]</scope>
    <source>
        <strain evidence="9 10">RO10H11247</strain>
    </source>
</reference>
<keyword evidence="4" id="KW-0223">Dioxygenase</keyword>
<evidence type="ECO:0000313" key="10">
    <source>
        <dbReference type="Proteomes" id="UP000037035"/>
    </source>
</evidence>
<dbReference type="GO" id="GO:0005739">
    <property type="term" value="C:mitochondrion"/>
    <property type="evidence" value="ECO:0007669"/>
    <property type="project" value="TreeGrafter"/>
</dbReference>
<dbReference type="SUPFAM" id="SSF51197">
    <property type="entry name" value="Clavaminate synthase-like"/>
    <property type="match status" value="1"/>
</dbReference>
<comment type="similarity">
    <text evidence="2">Belongs to the gamma-BBH/TMLD family.</text>
</comment>
<dbReference type="InterPro" id="IPR050411">
    <property type="entry name" value="AlphaKG_dependent_hydroxylases"/>
</dbReference>
<dbReference type="EMBL" id="LAVV01008510">
    <property type="protein sequence ID" value="KNZ52597.1"/>
    <property type="molecule type" value="Genomic_DNA"/>
</dbReference>
<evidence type="ECO:0000259" key="8">
    <source>
        <dbReference type="Pfam" id="PF02668"/>
    </source>
</evidence>
<dbReference type="Gene3D" id="3.60.130.10">
    <property type="entry name" value="Clavaminate synthase-like"/>
    <property type="match status" value="1"/>
</dbReference>
<dbReference type="PANTHER" id="PTHR10696">
    <property type="entry name" value="GAMMA-BUTYROBETAINE HYDROXYLASE-RELATED"/>
    <property type="match status" value="1"/>
</dbReference>
<dbReference type="VEuPathDB" id="FungiDB:VP01_3507g5"/>
<keyword evidence="10" id="KW-1185">Reference proteome</keyword>
<name>A0A0L6UWG3_9BASI</name>
<evidence type="ECO:0000256" key="4">
    <source>
        <dbReference type="ARBA" id="ARBA00022964"/>
    </source>
</evidence>
<evidence type="ECO:0000256" key="2">
    <source>
        <dbReference type="ARBA" id="ARBA00008654"/>
    </source>
</evidence>
<keyword evidence="3" id="KW-0479">Metal-binding</keyword>
<dbReference type="InterPro" id="IPR003819">
    <property type="entry name" value="TauD/TfdA-like"/>
</dbReference>
<evidence type="ECO:0000256" key="6">
    <source>
        <dbReference type="ARBA" id="ARBA00023004"/>
    </source>
</evidence>
<gene>
    <name evidence="9" type="ORF">VP01_3507g5</name>
</gene>
<dbReference type="Gene3D" id="3.30.2020.30">
    <property type="match status" value="1"/>
</dbReference>
<evidence type="ECO:0000256" key="5">
    <source>
        <dbReference type="ARBA" id="ARBA00023002"/>
    </source>
</evidence>
<proteinExistence type="inferred from homology"/>
<comment type="caution">
    <text evidence="9">The sequence shown here is derived from an EMBL/GenBank/DDBJ whole genome shotgun (WGS) entry which is preliminary data.</text>
</comment>
<evidence type="ECO:0000313" key="9">
    <source>
        <dbReference type="EMBL" id="KNZ52597.1"/>
    </source>
</evidence>
<accession>A0A0L6UWG3</accession>
<dbReference type="Pfam" id="PF02668">
    <property type="entry name" value="TauD"/>
    <property type="match status" value="1"/>
</dbReference>
<feature type="region of interest" description="Disordered" evidence="7">
    <location>
        <begin position="18"/>
        <end position="60"/>
    </location>
</feature>
<dbReference type="GO" id="GO:0045329">
    <property type="term" value="P:carnitine biosynthetic process"/>
    <property type="evidence" value="ECO:0007669"/>
    <property type="project" value="TreeGrafter"/>
</dbReference>
<organism evidence="9 10">
    <name type="scientific">Puccinia sorghi</name>
    <dbReference type="NCBI Taxonomy" id="27349"/>
    <lineage>
        <taxon>Eukaryota</taxon>
        <taxon>Fungi</taxon>
        <taxon>Dikarya</taxon>
        <taxon>Basidiomycota</taxon>
        <taxon>Pucciniomycotina</taxon>
        <taxon>Pucciniomycetes</taxon>
        <taxon>Pucciniales</taxon>
        <taxon>Pucciniaceae</taxon>
        <taxon>Puccinia</taxon>
    </lineage>
</organism>